<accession>A0A3B0C4T6</accession>
<organism evidence="1 2">
    <name type="scientific">Paenibacillus ginsengarvi</name>
    <dbReference type="NCBI Taxonomy" id="400777"/>
    <lineage>
        <taxon>Bacteria</taxon>
        <taxon>Bacillati</taxon>
        <taxon>Bacillota</taxon>
        <taxon>Bacilli</taxon>
        <taxon>Bacillales</taxon>
        <taxon>Paenibacillaceae</taxon>
        <taxon>Paenibacillus</taxon>
    </lineage>
</organism>
<protein>
    <submittedName>
        <fullName evidence="1">Uncharacterized protein</fullName>
    </submittedName>
</protein>
<evidence type="ECO:0000313" key="1">
    <source>
        <dbReference type="EMBL" id="RKN79174.1"/>
    </source>
</evidence>
<proteinExistence type="predicted"/>
<gene>
    <name evidence="1" type="ORF">D7M11_21065</name>
</gene>
<dbReference type="Proteomes" id="UP000282311">
    <property type="component" value="Unassembled WGS sequence"/>
</dbReference>
<reference evidence="1 2" key="1">
    <citation type="journal article" date="2007" name="Int. J. Syst. Evol. Microbiol.">
        <title>Paenibacillus ginsengarvi sp. nov., isolated from soil from ginseng cultivation.</title>
        <authorList>
            <person name="Yoon M.H."/>
            <person name="Ten L.N."/>
            <person name="Im W.T."/>
        </authorList>
    </citation>
    <scope>NUCLEOTIDE SEQUENCE [LARGE SCALE GENOMIC DNA]</scope>
    <source>
        <strain evidence="1 2">KCTC 13059</strain>
    </source>
</reference>
<comment type="caution">
    <text evidence="1">The sequence shown here is derived from an EMBL/GenBank/DDBJ whole genome shotgun (WGS) entry which is preliminary data.</text>
</comment>
<keyword evidence="2" id="KW-1185">Reference proteome</keyword>
<sequence>MRMAHLSKPGAILQTYTGNDQFSGDIRSIFLNTASRAGFYNFYKAFVIQPQRIFDKKRLYPNVQQRRAA</sequence>
<name>A0A3B0C4T6_9BACL</name>
<dbReference type="EMBL" id="RBAH01000016">
    <property type="protein sequence ID" value="RKN79174.1"/>
    <property type="molecule type" value="Genomic_DNA"/>
</dbReference>
<evidence type="ECO:0000313" key="2">
    <source>
        <dbReference type="Proteomes" id="UP000282311"/>
    </source>
</evidence>
<dbReference type="AlphaFoldDB" id="A0A3B0C4T6"/>